<keyword evidence="3" id="KW-1185">Reference proteome</keyword>
<gene>
    <name evidence="2" type="ORF">Cgig2_009163</name>
</gene>
<dbReference type="AlphaFoldDB" id="A0A9Q1QH86"/>
<protein>
    <submittedName>
        <fullName evidence="2">Uncharacterized protein</fullName>
    </submittedName>
</protein>
<accession>A0A9Q1QH86</accession>
<evidence type="ECO:0000313" key="3">
    <source>
        <dbReference type="Proteomes" id="UP001153076"/>
    </source>
</evidence>
<proteinExistence type="predicted"/>
<comment type="caution">
    <text evidence="2">The sequence shown here is derived from an EMBL/GenBank/DDBJ whole genome shotgun (WGS) entry which is preliminary data.</text>
</comment>
<sequence>MEGLVDRYHEKAPRKWETKYHRAPQWWKSWSTRGLEESSLLGGCKASQESAETPYELQRMARRLTMKIRSRNSAFKPQALARNRLTPSMEAAIGTTSDEENRDRPTQTLSSKSRGVPKTAPHSHLLLQVLHPLSRCSRHLEGCLPELHPAERVSQSINFWE</sequence>
<dbReference type="EMBL" id="JAKOGI010000155">
    <property type="protein sequence ID" value="KAJ8441734.1"/>
    <property type="molecule type" value="Genomic_DNA"/>
</dbReference>
<evidence type="ECO:0000256" key="1">
    <source>
        <dbReference type="SAM" id="MobiDB-lite"/>
    </source>
</evidence>
<organism evidence="2 3">
    <name type="scientific">Carnegiea gigantea</name>
    <dbReference type="NCBI Taxonomy" id="171969"/>
    <lineage>
        <taxon>Eukaryota</taxon>
        <taxon>Viridiplantae</taxon>
        <taxon>Streptophyta</taxon>
        <taxon>Embryophyta</taxon>
        <taxon>Tracheophyta</taxon>
        <taxon>Spermatophyta</taxon>
        <taxon>Magnoliopsida</taxon>
        <taxon>eudicotyledons</taxon>
        <taxon>Gunneridae</taxon>
        <taxon>Pentapetalae</taxon>
        <taxon>Caryophyllales</taxon>
        <taxon>Cactineae</taxon>
        <taxon>Cactaceae</taxon>
        <taxon>Cactoideae</taxon>
        <taxon>Echinocereeae</taxon>
        <taxon>Carnegiea</taxon>
    </lineage>
</organism>
<feature type="region of interest" description="Disordered" evidence="1">
    <location>
        <begin position="72"/>
        <end position="120"/>
    </location>
</feature>
<dbReference type="Proteomes" id="UP001153076">
    <property type="component" value="Unassembled WGS sequence"/>
</dbReference>
<name>A0A9Q1QH86_9CARY</name>
<evidence type="ECO:0000313" key="2">
    <source>
        <dbReference type="EMBL" id="KAJ8441734.1"/>
    </source>
</evidence>
<reference evidence="2" key="1">
    <citation type="submission" date="2022-04" db="EMBL/GenBank/DDBJ databases">
        <title>Carnegiea gigantea Genome sequencing and assembly v2.</title>
        <authorList>
            <person name="Copetti D."/>
            <person name="Sanderson M.J."/>
            <person name="Burquez A."/>
            <person name="Wojciechowski M.F."/>
        </authorList>
    </citation>
    <scope>NUCLEOTIDE SEQUENCE</scope>
    <source>
        <strain evidence="2">SGP5-SGP5p</strain>
        <tissue evidence="2">Aerial part</tissue>
    </source>
</reference>